<name>A0ABW3RSB3_9BACL</name>
<evidence type="ECO:0000313" key="3">
    <source>
        <dbReference type="Proteomes" id="UP001597262"/>
    </source>
</evidence>
<feature type="transmembrane region" description="Helical" evidence="1">
    <location>
        <begin position="6"/>
        <end position="29"/>
    </location>
</feature>
<feature type="transmembrane region" description="Helical" evidence="1">
    <location>
        <begin position="124"/>
        <end position="142"/>
    </location>
</feature>
<keyword evidence="1" id="KW-0812">Transmembrane</keyword>
<feature type="transmembrane region" description="Helical" evidence="1">
    <location>
        <begin position="64"/>
        <end position="81"/>
    </location>
</feature>
<evidence type="ECO:0008006" key="4">
    <source>
        <dbReference type="Google" id="ProtNLM"/>
    </source>
</evidence>
<evidence type="ECO:0000313" key="2">
    <source>
        <dbReference type="EMBL" id="MFD1175172.1"/>
    </source>
</evidence>
<sequence length="187" mass="21101">MNFVAWLIVACEIAFWVVIIAGLSVRYLFRKPKLGLVLLALTPIVDLILFIITGVDLYNGAKATTAHAIAAVYIGVSIAYGKSMIDWADQRFRYYVAKQTEAKPIKRYGLEYARNYLKGFIRHIIAYIIGALLLLGMIYLINDASRTEALVGVLKIWALVLGIDLIITASYFIWPKAQSERSQQKIW</sequence>
<organism evidence="2 3">
    <name type="scientific">Paenibacillus puldeungensis</name>
    <dbReference type="NCBI Taxonomy" id="696536"/>
    <lineage>
        <taxon>Bacteria</taxon>
        <taxon>Bacillati</taxon>
        <taxon>Bacillota</taxon>
        <taxon>Bacilli</taxon>
        <taxon>Bacillales</taxon>
        <taxon>Paenibacillaceae</taxon>
        <taxon>Paenibacillus</taxon>
    </lineage>
</organism>
<accession>A0ABW3RSB3</accession>
<protein>
    <recommendedName>
        <fullName evidence="4">2TM domain-containing protein</fullName>
    </recommendedName>
</protein>
<feature type="transmembrane region" description="Helical" evidence="1">
    <location>
        <begin position="154"/>
        <end position="174"/>
    </location>
</feature>
<keyword evidence="1" id="KW-0472">Membrane</keyword>
<dbReference type="Proteomes" id="UP001597262">
    <property type="component" value="Unassembled WGS sequence"/>
</dbReference>
<evidence type="ECO:0000256" key="1">
    <source>
        <dbReference type="SAM" id="Phobius"/>
    </source>
</evidence>
<reference evidence="3" key="1">
    <citation type="journal article" date="2019" name="Int. J. Syst. Evol. Microbiol.">
        <title>The Global Catalogue of Microorganisms (GCM) 10K type strain sequencing project: providing services to taxonomists for standard genome sequencing and annotation.</title>
        <authorList>
            <consortium name="The Broad Institute Genomics Platform"/>
            <consortium name="The Broad Institute Genome Sequencing Center for Infectious Disease"/>
            <person name="Wu L."/>
            <person name="Ma J."/>
        </authorList>
    </citation>
    <scope>NUCLEOTIDE SEQUENCE [LARGE SCALE GENOMIC DNA]</scope>
    <source>
        <strain evidence="3">CCUG 59189</strain>
    </source>
</reference>
<proteinExistence type="predicted"/>
<keyword evidence="3" id="KW-1185">Reference proteome</keyword>
<gene>
    <name evidence="2" type="ORF">ACFQ3W_02450</name>
</gene>
<keyword evidence="1" id="KW-1133">Transmembrane helix</keyword>
<comment type="caution">
    <text evidence="2">The sequence shown here is derived from an EMBL/GenBank/DDBJ whole genome shotgun (WGS) entry which is preliminary data.</text>
</comment>
<dbReference type="EMBL" id="JBHTLM010000001">
    <property type="protein sequence ID" value="MFD1175172.1"/>
    <property type="molecule type" value="Genomic_DNA"/>
</dbReference>
<feature type="transmembrane region" description="Helical" evidence="1">
    <location>
        <begin position="36"/>
        <end position="58"/>
    </location>
</feature>
<dbReference type="RefSeq" id="WP_379316228.1">
    <property type="nucleotide sequence ID" value="NZ_JBHTLM010000001.1"/>
</dbReference>